<dbReference type="Pfam" id="PF00687">
    <property type="entry name" value="Ribosomal_L1"/>
    <property type="match status" value="1"/>
</dbReference>
<keyword evidence="2 9" id="KW-0678">Repressor</keyword>
<gene>
    <name evidence="9 11" type="primary">rplA</name>
    <name evidence="11" type="ORF">CPX_001340</name>
</gene>
<dbReference type="Gene3D" id="3.30.190.20">
    <property type="match status" value="1"/>
</dbReference>
<dbReference type="PANTHER" id="PTHR36427">
    <property type="entry name" value="54S RIBOSOMAL PROTEIN L1, MITOCHONDRIAL"/>
    <property type="match status" value="1"/>
</dbReference>
<comment type="caution">
    <text evidence="11">The sequence shown here is derived from an EMBL/GenBank/DDBJ whole genome shotgun (WGS) entry which is preliminary data.</text>
</comment>
<evidence type="ECO:0000256" key="3">
    <source>
        <dbReference type="ARBA" id="ARBA00022730"/>
    </source>
</evidence>
<evidence type="ECO:0000256" key="1">
    <source>
        <dbReference type="ARBA" id="ARBA00010531"/>
    </source>
</evidence>
<dbReference type="GO" id="GO:0006417">
    <property type="term" value="P:regulation of translation"/>
    <property type="evidence" value="ECO:0007669"/>
    <property type="project" value="UniProtKB-KW"/>
</dbReference>
<dbReference type="NCBIfam" id="TIGR01169">
    <property type="entry name" value="rplA_bact"/>
    <property type="match status" value="1"/>
</dbReference>
<dbReference type="STRING" id="479893.CPX_001340"/>
<dbReference type="Gene3D" id="3.40.50.790">
    <property type="match status" value="1"/>
</dbReference>
<protein>
    <recommendedName>
        <fullName evidence="8 9">Large ribosomal subunit protein uL1</fullName>
    </recommendedName>
</protein>
<sequence length="220" mass="24190">MRQMIDSKKSYSVSQAVDLVQQTQLVKFNATVECIFSLNLDPKKAEQNIRGALVLPHGSGKKLKVAVLAKGMKVKEAEEAGADVVGDQELVNKITKNWLDFDVLIATPEMMPSVSKLGRVLGPKGLMPNPKLGTVTDNLAPLIKDIKKGRIEYRVDQNGNLHTILGKTSFSKEQLFENAQFLYKHIASARPKTVKGNFIKSMTLSSTMAPGVRVDHTLMS</sequence>
<comment type="function">
    <text evidence="9">Protein L1 is also a translational repressor protein, it controls the translation of the L11 operon by binding to its mRNA.</text>
</comment>
<dbReference type="InterPro" id="IPR023674">
    <property type="entry name" value="Ribosomal_uL1-like"/>
</dbReference>
<proteinExistence type="inferred from homology"/>
<dbReference type="GO" id="GO:0003735">
    <property type="term" value="F:structural constituent of ribosome"/>
    <property type="evidence" value="ECO:0007669"/>
    <property type="project" value="InterPro"/>
</dbReference>
<keyword evidence="6 9" id="KW-0689">Ribosomal protein</keyword>
<keyword evidence="3 9" id="KW-0699">rRNA-binding</keyword>
<dbReference type="Proteomes" id="UP000037386">
    <property type="component" value="Unassembled WGS sequence"/>
</dbReference>
<evidence type="ECO:0000256" key="5">
    <source>
        <dbReference type="ARBA" id="ARBA00022884"/>
    </source>
</evidence>
<dbReference type="AlphaFoldDB" id="A0A0M1N0S8"/>
<dbReference type="PROSITE" id="PS01199">
    <property type="entry name" value="RIBOSOMAL_L1"/>
    <property type="match status" value="1"/>
</dbReference>
<dbReference type="GO" id="GO:0015934">
    <property type="term" value="C:large ribosomal subunit"/>
    <property type="evidence" value="ECO:0007669"/>
    <property type="project" value="InterPro"/>
</dbReference>
<organism evidence="11 12">
    <name type="scientific">Candidatus Phytoplasma pruni</name>
    <dbReference type="NCBI Taxonomy" id="479893"/>
    <lineage>
        <taxon>Bacteria</taxon>
        <taxon>Bacillati</taxon>
        <taxon>Mycoplasmatota</taxon>
        <taxon>Mollicutes</taxon>
        <taxon>Acholeplasmatales</taxon>
        <taxon>Acholeplasmataceae</taxon>
        <taxon>Candidatus Phytoplasma</taxon>
        <taxon>16SrIII (X-disease group)</taxon>
    </lineage>
</organism>
<evidence type="ECO:0000313" key="11">
    <source>
        <dbReference type="EMBL" id="KOR75640.1"/>
    </source>
</evidence>
<dbReference type="PANTHER" id="PTHR36427:SF3">
    <property type="entry name" value="LARGE RIBOSOMAL SUBUNIT PROTEIN UL1M"/>
    <property type="match status" value="1"/>
</dbReference>
<dbReference type="GO" id="GO:0000049">
    <property type="term" value="F:tRNA binding"/>
    <property type="evidence" value="ECO:0007669"/>
    <property type="project" value="UniProtKB-KW"/>
</dbReference>
<accession>A0A0M1N0S8</accession>
<comment type="function">
    <text evidence="9">Binds directly to 23S rRNA. The L1 stalk is quite mobile in the ribosome, and is involved in E site tRNA release.</text>
</comment>
<reference evidence="12" key="1">
    <citation type="submission" date="2015-05" db="EMBL/GenBank/DDBJ databases">
        <title>Draft genome sequence of 'Candidatus Phytoplasma Pruni' strain CX, a plant pathogenic bacterium.</title>
        <authorList>
            <person name="Lee I.-M."/>
            <person name="Bottner-Parker K.D."/>
            <person name="Shao J."/>
            <person name="Gundersen-Rindal D.E."/>
            <person name="Zhao Y."/>
            <person name="Davis R.E."/>
        </authorList>
    </citation>
    <scope>NUCLEOTIDE SEQUENCE [LARGE SCALE GENOMIC DNA]</scope>
    <source>
        <strain evidence="12">CX</strain>
    </source>
</reference>
<keyword evidence="5 9" id="KW-0694">RNA-binding</keyword>
<name>A0A0M1N0S8_9MOLU</name>
<dbReference type="EMBL" id="LHCF01000002">
    <property type="protein sequence ID" value="KOR75640.1"/>
    <property type="molecule type" value="Genomic_DNA"/>
</dbReference>
<dbReference type="GO" id="GO:0006412">
    <property type="term" value="P:translation"/>
    <property type="evidence" value="ECO:0007669"/>
    <property type="project" value="UniProtKB-UniRule"/>
</dbReference>
<dbReference type="CDD" id="cd00403">
    <property type="entry name" value="Ribosomal_L1"/>
    <property type="match status" value="1"/>
</dbReference>
<evidence type="ECO:0000256" key="9">
    <source>
        <dbReference type="HAMAP-Rule" id="MF_01318"/>
    </source>
</evidence>
<dbReference type="FunFam" id="3.40.50.790:FF:000001">
    <property type="entry name" value="50S ribosomal protein L1"/>
    <property type="match status" value="1"/>
</dbReference>
<dbReference type="PATRIC" id="fig|479893.3.peg.119"/>
<evidence type="ECO:0000256" key="7">
    <source>
        <dbReference type="ARBA" id="ARBA00023274"/>
    </source>
</evidence>
<dbReference type="GO" id="GO:0019843">
    <property type="term" value="F:rRNA binding"/>
    <property type="evidence" value="ECO:0007669"/>
    <property type="project" value="UniProtKB-UniRule"/>
</dbReference>
<evidence type="ECO:0000256" key="10">
    <source>
        <dbReference type="RuleBase" id="RU000659"/>
    </source>
</evidence>
<evidence type="ECO:0000313" key="12">
    <source>
        <dbReference type="Proteomes" id="UP000037386"/>
    </source>
</evidence>
<keyword evidence="7 9" id="KW-0687">Ribonucleoprotein</keyword>
<dbReference type="InterPro" id="IPR002143">
    <property type="entry name" value="Ribosomal_uL1"/>
</dbReference>
<comment type="subunit">
    <text evidence="9">Part of the 50S ribosomal subunit.</text>
</comment>
<evidence type="ECO:0000256" key="4">
    <source>
        <dbReference type="ARBA" id="ARBA00022845"/>
    </source>
</evidence>
<evidence type="ECO:0000256" key="2">
    <source>
        <dbReference type="ARBA" id="ARBA00022491"/>
    </source>
</evidence>
<keyword evidence="4 9" id="KW-0810">Translation regulation</keyword>
<dbReference type="InterPro" id="IPR028364">
    <property type="entry name" value="Ribosomal_uL1/biogenesis"/>
</dbReference>
<comment type="similarity">
    <text evidence="1 9 10">Belongs to the universal ribosomal protein uL1 family.</text>
</comment>
<dbReference type="SUPFAM" id="SSF56808">
    <property type="entry name" value="Ribosomal protein L1"/>
    <property type="match status" value="1"/>
</dbReference>
<dbReference type="InterPro" id="IPR016095">
    <property type="entry name" value="Ribosomal_uL1_3-a/b-sand"/>
</dbReference>
<evidence type="ECO:0000256" key="6">
    <source>
        <dbReference type="ARBA" id="ARBA00022980"/>
    </source>
</evidence>
<dbReference type="InterPro" id="IPR005878">
    <property type="entry name" value="Ribosom_uL1_bac-type"/>
</dbReference>
<evidence type="ECO:0000256" key="8">
    <source>
        <dbReference type="ARBA" id="ARBA00035241"/>
    </source>
</evidence>
<dbReference type="PIRSF" id="PIRSF002155">
    <property type="entry name" value="Ribosomal_L1"/>
    <property type="match status" value="1"/>
</dbReference>
<dbReference type="InterPro" id="IPR023673">
    <property type="entry name" value="Ribosomal_uL1_CS"/>
</dbReference>
<keyword evidence="9" id="KW-0820">tRNA-binding</keyword>
<dbReference type="HAMAP" id="MF_01318_B">
    <property type="entry name" value="Ribosomal_uL1_B"/>
    <property type="match status" value="1"/>
</dbReference>